<evidence type="ECO:0000313" key="6">
    <source>
        <dbReference type="EMBL" id="UOE39126.1"/>
    </source>
</evidence>
<evidence type="ECO:0000256" key="2">
    <source>
        <dbReference type="ARBA" id="ARBA00023136"/>
    </source>
</evidence>
<sequence length="341" mass="38530">MKRNFLPLIFLTFFVLSCNKNSKNDTVTNHHSDTIATSNKEEKVESKESFNIESIPVSNQLTGSFPYFKMPENYVFRDPNHYNGDGQIKDIDREYFYVNGKYVMQEGKTFKADIRAEDSKKYNVLELQKSFDDLIFKLGGVKVNNGETLKEGEEESLAKSDPNAYTNGYLHSSNNWKDVHTYVIRTPENVLWIQCNYGSESAYLTVLQVSEFVNKMSILPASEIKNQLDKNGKAVLHINFDTDKASLSSEGKSAVAEIKKVLDQNPTMKVSMNGYTDNSGNKSHNLKLSDDRAKTVKTELENSGISSQRLISKGFGQENPIADNGNEKGKSENRRVEIVKI</sequence>
<accession>A0ABY4BIV9</accession>
<dbReference type="PRINTS" id="PR01021">
    <property type="entry name" value="OMPADOMAIN"/>
</dbReference>
<dbReference type="PANTHER" id="PTHR30329:SF21">
    <property type="entry name" value="LIPOPROTEIN YIAD-RELATED"/>
    <property type="match status" value="1"/>
</dbReference>
<evidence type="ECO:0000313" key="7">
    <source>
        <dbReference type="Proteomes" id="UP000831068"/>
    </source>
</evidence>
<keyword evidence="3" id="KW-0998">Cell outer membrane</keyword>
<evidence type="ECO:0000256" key="3">
    <source>
        <dbReference type="ARBA" id="ARBA00023237"/>
    </source>
</evidence>
<dbReference type="PANTHER" id="PTHR30329">
    <property type="entry name" value="STATOR ELEMENT OF FLAGELLAR MOTOR COMPLEX"/>
    <property type="match status" value="1"/>
</dbReference>
<dbReference type="Gene3D" id="3.30.1330.60">
    <property type="entry name" value="OmpA-like domain"/>
    <property type="match status" value="1"/>
</dbReference>
<gene>
    <name evidence="6" type="ORF">MTP08_04980</name>
</gene>
<evidence type="ECO:0000256" key="1">
    <source>
        <dbReference type="ARBA" id="ARBA00004442"/>
    </source>
</evidence>
<keyword evidence="2 4" id="KW-0472">Membrane</keyword>
<dbReference type="PROSITE" id="PS51257">
    <property type="entry name" value="PROKAR_LIPOPROTEIN"/>
    <property type="match status" value="1"/>
</dbReference>
<dbReference type="SUPFAM" id="SSF103088">
    <property type="entry name" value="OmpA-like"/>
    <property type="match status" value="1"/>
</dbReference>
<dbReference type="Pfam" id="PF00691">
    <property type="entry name" value="OmpA"/>
    <property type="match status" value="1"/>
</dbReference>
<proteinExistence type="predicted"/>
<evidence type="ECO:0000259" key="5">
    <source>
        <dbReference type="PROSITE" id="PS51123"/>
    </source>
</evidence>
<name>A0ABY4BIV9_9FLAO</name>
<organism evidence="6 7">
    <name type="scientific">Chryseobacterium oryzae</name>
    <dbReference type="NCBI Taxonomy" id="2929799"/>
    <lineage>
        <taxon>Bacteria</taxon>
        <taxon>Pseudomonadati</taxon>
        <taxon>Bacteroidota</taxon>
        <taxon>Flavobacteriia</taxon>
        <taxon>Flavobacteriales</taxon>
        <taxon>Weeksellaceae</taxon>
        <taxon>Chryseobacterium group</taxon>
        <taxon>Chryseobacterium</taxon>
    </lineage>
</organism>
<dbReference type="InterPro" id="IPR006665">
    <property type="entry name" value="OmpA-like"/>
</dbReference>
<feature type="domain" description="OmpA-like" evidence="5">
    <location>
        <begin position="227"/>
        <end position="341"/>
    </location>
</feature>
<dbReference type="PROSITE" id="PS51123">
    <property type="entry name" value="OMPA_2"/>
    <property type="match status" value="1"/>
</dbReference>
<evidence type="ECO:0000256" key="4">
    <source>
        <dbReference type="PROSITE-ProRule" id="PRU00473"/>
    </source>
</evidence>
<dbReference type="CDD" id="cd07185">
    <property type="entry name" value="OmpA_C-like"/>
    <property type="match status" value="1"/>
</dbReference>
<dbReference type="Proteomes" id="UP000831068">
    <property type="component" value="Chromosome"/>
</dbReference>
<dbReference type="InterPro" id="IPR006664">
    <property type="entry name" value="OMP_bac"/>
</dbReference>
<comment type="subcellular location">
    <subcellularLocation>
        <location evidence="1">Cell outer membrane</location>
    </subcellularLocation>
</comment>
<protein>
    <submittedName>
        <fullName evidence="6">OmpA family protein</fullName>
    </submittedName>
</protein>
<dbReference type="InterPro" id="IPR050330">
    <property type="entry name" value="Bact_OuterMem_StrucFunc"/>
</dbReference>
<reference evidence="6 7" key="1">
    <citation type="submission" date="2022-03" db="EMBL/GenBank/DDBJ databases">
        <title>Chryseobacterium sp. isolated from the Andong Sikhe.</title>
        <authorList>
            <person name="Won M."/>
            <person name="Kim S.-J."/>
            <person name="Kwon S.-W."/>
        </authorList>
    </citation>
    <scope>NUCLEOTIDE SEQUENCE [LARGE SCALE GENOMIC DNA]</scope>
    <source>
        <strain evidence="6 7">ADR-1</strain>
    </source>
</reference>
<dbReference type="RefSeq" id="WP_243577297.1">
    <property type="nucleotide sequence ID" value="NZ_CP094529.1"/>
</dbReference>
<dbReference type="InterPro" id="IPR036737">
    <property type="entry name" value="OmpA-like_sf"/>
</dbReference>
<dbReference type="EMBL" id="CP094529">
    <property type="protein sequence ID" value="UOE39126.1"/>
    <property type="molecule type" value="Genomic_DNA"/>
</dbReference>
<keyword evidence="7" id="KW-1185">Reference proteome</keyword>